<evidence type="ECO:0000256" key="2">
    <source>
        <dbReference type="PROSITE-ProRule" id="PRU00330"/>
    </source>
</evidence>
<dbReference type="PROSITE" id="PS50069">
    <property type="entry name" value="CULLIN_2"/>
    <property type="match status" value="1"/>
</dbReference>
<protein>
    <submittedName>
        <fullName evidence="6">Putative cullin 4B</fullName>
    </submittedName>
</protein>
<dbReference type="SUPFAM" id="SSF75632">
    <property type="entry name" value="Cullin homology domain"/>
    <property type="match status" value="1"/>
</dbReference>
<gene>
    <name evidence="6" type="ORF">TCIL3000_3_550</name>
</gene>
<dbReference type="InterPro" id="IPR036388">
    <property type="entry name" value="WH-like_DNA-bd_sf"/>
</dbReference>
<organism evidence="6">
    <name type="scientific">Trypanosoma congolense (strain IL3000)</name>
    <dbReference type="NCBI Taxonomy" id="1068625"/>
    <lineage>
        <taxon>Eukaryota</taxon>
        <taxon>Discoba</taxon>
        <taxon>Euglenozoa</taxon>
        <taxon>Kinetoplastea</taxon>
        <taxon>Metakinetoplastina</taxon>
        <taxon>Trypanosomatida</taxon>
        <taxon>Trypanosomatidae</taxon>
        <taxon>Trypanosoma</taxon>
        <taxon>Nannomonas</taxon>
    </lineage>
</organism>
<dbReference type="InterPro" id="IPR001373">
    <property type="entry name" value="Cullin_N"/>
</dbReference>
<dbReference type="SUPFAM" id="SSF46785">
    <property type="entry name" value="Winged helix' DNA-binding domain"/>
    <property type="match status" value="1"/>
</dbReference>
<evidence type="ECO:0000313" key="6">
    <source>
        <dbReference type="EMBL" id="CCC89635.1"/>
    </source>
</evidence>
<evidence type="ECO:0000256" key="1">
    <source>
        <dbReference type="ARBA" id="ARBA00006019"/>
    </source>
</evidence>
<dbReference type="InterPro" id="IPR036390">
    <property type="entry name" value="WH_DNA-bd_sf"/>
</dbReference>
<dbReference type="AlphaFoldDB" id="G0UJT1"/>
<name>G0UJT1_TRYCI</name>
<evidence type="ECO:0000256" key="4">
    <source>
        <dbReference type="SAM" id="MobiDB-lite"/>
    </source>
</evidence>
<dbReference type="InterPro" id="IPR016158">
    <property type="entry name" value="Cullin_homology"/>
</dbReference>
<dbReference type="VEuPathDB" id="TriTrypDB:TcIL3000_3_550"/>
<dbReference type="Gene3D" id="3.30.230.130">
    <property type="entry name" value="Cullin, Chain C, Domain 2"/>
    <property type="match status" value="1"/>
</dbReference>
<dbReference type="InterPro" id="IPR019559">
    <property type="entry name" value="Cullin_neddylation_domain"/>
</dbReference>
<feature type="compositionally biased region" description="Basic and acidic residues" evidence="4">
    <location>
        <begin position="638"/>
        <end position="667"/>
    </location>
</feature>
<dbReference type="SMART" id="SM00182">
    <property type="entry name" value="CULLIN"/>
    <property type="match status" value="1"/>
</dbReference>
<dbReference type="InterPro" id="IPR036317">
    <property type="entry name" value="Cullin_homology_sf"/>
</dbReference>
<evidence type="ECO:0000256" key="3">
    <source>
        <dbReference type="RuleBase" id="RU003829"/>
    </source>
</evidence>
<dbReference type="SMART" id="SM00884">
    <property type="entry name" value="Cullin_Nedd8"/>
    <property type="match status" value="1"/>
</dbReference>
<dbReference type="Pfam" id="PF00888">
    <property type="entry name" value="Cullin"/>
    <property type="match status" value="1"/>
</dbReference>
<feature type="region of interest" description="Disordered" evidence="4">
    <location>
        <begin position="627"/>
        <end position="667"/>
    </location>
</feature>
<dbReference type="Gene3D" id="1.10.10.10">
    <property type="entry name" value="Winged helix-like DNA-binding domain superfamily/Winged helix DNA-binding domain"/>
    <property type="match status" value="1"/>
</dbReference>
<accession>G0UJT1</accession>
<dbReference type="GO" id="GO:0031625">
    <property type="term" value="F:ubiquitin protein ligase binding"/>
    <property type="evidence" value="ECO:0007669"/>
    <property type="project" value="InterPro"/>
</dbReference>
<dbReference type="PANTHER" id="PTHR11932">
    <property type="entry name" value="CULLIN"/>
    <property type="match status" value="1"/>
</dbReference>
<sequence length="968" mass="109024">MTSRAVHNWSGSHSQWDEQLRHTKPCIRVQLHQHDPAQHLEACAAEGRKALEVAMRMLDAVLSRAGKHTKSIIELPGFEDKSFQLLQNLLVLSTPSMPSPELSSAFTNASSLPTPAQQRRIQINFCGREYFVDSTCRSVRTLVELDSAPLLFQELEQRLVHYVENLVEMLCSGVDPDTDARVIFMRLVHAWGHFYLAVVELREVWVFFDRWYVFKIGQVKSIEGLAILILRGKLLQHPWILPRAEAGYLECLLQDLVNYASRNTDAVGNSDCHKRRHELRLFTDLYVAMQLYFSQMESQVVAVVTKFCTEEAERMWINELPAEDFFARVDQLLQQNQERVRSCLVPHSLPALEGATLKSLLLSHGIDVIKRDFARIAMEKHYDCFRLAWRLLADGKYVRLGKEFGAAFRGYVLQEGLAIMQKLTLKPPEGEMFGVVKAMINLTYCGESVISGGFPEERNAFSLQLRAALSEALQHQPAEFGEQLARYLDWVMRESGENTTFEQSETNSSKNDVGNISATSRDGMLGGTESLLKDISDICALFPSKDVFEGIYWRDLTRRLLHHPRGAPRVDMEGYFIRLLREACGMESTRYEGMVNDLVASQELNERFHSLVTGEGCNAVMMLHSGKRASDNEEEERDEHLGEEPRRTPVGDAGDENKEEGKEREEFDRELLGNALATVDVRLNILTESYWPEQTQLQITLPIQLRALARCVDKFYRHCFADRRLVWQHQLSSAVIKSTVGGSKRQLSGTLVQAAILLTLQEFMATEKNPDDLCVSVGAVCGRLGLDISLPDVIAAILGLCHPKFRLLVRTRSSGISNETRDDIGTSEGAGGARDCSVAGIAASPLLETDGLQVNSRFAVAAQFSRIPFPGGRRRGDVFSSTMDDKYADNNMTQTSDGTMKEQMHIIETAVVRFMKERRLAAHDEVLAAVPTMVRFPITASAVKEAIRQVTERGFLERHGATEYIYVP</sequence>
<dbReference type="Gene3D" id="1.20.1310.10">
    <property type="entry name" value="Cullin Repeats"/>
    <property type="match status" value="2"/>
</dbReference>
<dbReference type="EMBL" id="HE575316">
    <property type="protein sequence ID" value="CCC89635.1"/>
    <property type="molecule type" value="Genomic_DNA"/>
</dbReference>
<dbReference type="SUPFAM" id="SSF74788">
    <property type="entry name" value="Cullin repeat-like"/>
    <property type="match status" value="1"/>
</dbReference>
<dbReference type="Pfam" id="PF26557">
    <property type="entry name" value="Cullin_AB"/>
    <property type="match status" value="1"/>
</dbReference>
<dbReference type="InterPro" id="IPR045093">
    <property type="entry name" value="Cullin"/>
</dbReference>
<comment type="similarity">
    <text evidence="1 2 3">Belongs to the cullin family.</text>
</comment>
<dbReference type="InterPro" id="IPR016159">
    <property type="entry name" value="Cullin_repeat-like_dom_sf"/>
</dbReference>
<proteinExistence type="inferred from homology"/>
<evidence type="ECO:0000259" key="5">
    <source>
        <dbReference type="PROSITE" id="PS50069"/>
    </source>
</evidence>
<feature type="domain" description="Cullin family profile" evidence="5">
    <location>
        <begin position="479"/>
        <end position="762"/>
    </location>
</feature>
<dbReference type="GO" id="GO:0006511">
    <property type="term" value="P:ubiquitin-dependent protein catabolic process"/>
    <property type="evidence" value="ECO:0007669"/>
    <property type="project" value="InterPro"/>
</dbReference>
<reference evidence="6" key="1">
    <citation type="journal article" date="2012" name="Proc. Natl. Acad. Sci. U.S.A.">
        <title>Antigenic diversity is generated by distinct evolutionary mechanisms in African trypanosome species.</title>
        <authorList>
            <person name="Jackson A.P."/>
            <person name="Berry A."/>
            <person name="Aslett M."/>
            <person name="Allison H.C."/>
            <person name="Burton P."/>
            <person name="Vavrova-Anderson J."/>
            <person name="Brown R."/>
            <person name="Browne H."/>
            <person name="Corton N."/>
            <person name="Hauser H."/>
            <person name="Gamble J."/>
            <person name="Gilderthorp R."/>
            <person name="Marcello L."/>
            <person name="McQuillan J."/>
            <person name="Otto T.D."/>
            <person name="Quail M.A."/>
            <person name="Sanders M.J."/>
            <person name="van Tonder A."/>
            <person name="Ginger M.L."/>
            <person name="Field M.C."/>
            <person name="Barry J.D."/>
            <person name="Hertz-Fowler C."/>
            <person name="Berriman M."/>
        </authorList>
    </citation>
    <scope>NUCLEOTIDE SEQUENCE</scope>
    <source>
        <strain evidence="6">IL3000</strain>
    </source>
</reference>
<dbReference type="Pfam" id="PF10557">
    <property type="entry name" value="Cullin_Nedd8"/>
    <property type="match status" value="1"/>
</dbReference>
<dbReference type="InterPro" id="IPR059120">
    <property type="entry name" value="Cullin-like_AB"/>
</dbReference>